<keyword evidence="2" id="KW-1185">Reference proteome</keyword>
<reference evidence="2" key="1">
    <citation type="journal article" date="2019" name="Int. J. Syst. Evol. Microbiol.">
        <title>The Global Catalogue of Microorganisms (GCM) 10K type strain sequencing project: providing services to taxonomists for standard genome sequencing and annotation.</title>
        <authorList>
            <consortium name="The Broad Institute Genomics Platform"/>
            <consortium name="The Broad Institute Genome Sequencing Center for Infectious Disease"/>
            <person name="Wu L."/>
            <person name="Ma J."/>
        </authorList>
    </citation>
    <scope>NUCLEOTIDE SEQUENCE [LARGE SCALE GENOMIC DNA]</scope>
    <source>
        <strain evidence="2">JCM 13006</strain>
    </source>
</reference>
<dbReference type="Proteomes" id="UP001501752">
    <property type="component" value="Unassembled WGS sequence"/>
</dbReference>
<sequence>MHDMTTRTPPLAGAGLWQAVMAAAAGRCQCRGACGKSHAKDGGRCNREHGAHRTHAGGRVQLIAAPADPADLLLPDHQVAALPKARLAAWCPTCHHAAHTAARRAASAANPPIEPTALF</sequence>
<evidence type="ECO:0000313" key="2">
    <source>
        <dbReference type="Proteomes" id="UP001501752"/>
    </source>
</evidence>
<evidence type="ECO:0000313" key="1">
    <source>
        <dbReference type="EMBL" id="GAA4846390.1"/>
    </source>
</evidence>
<gene>
    <name evidence="1" type="ORF">GCM10023235_23810</name>
</gene>
<organism evidence="1 2">
    <name type="scientific">Kitasatospora terrestris</name>
    <dbReference type="NCBI Taxonomy" id="258051"/>
    <lineage>
        <taxon>Bacteria</taxon>
        <taxon>Bacillati</taxon>
        <taxon>Actinomycetota</taxon>
        <taxon>Actinomycetes</taxon>
        <taxon>Kitasatosporales</taxon>
        <taxon>Streptomycetaceae</taxon>
        <taxon>Kitasatospora</taxon>
    </lineage>
</organism>
<dbReference type="EMBL" id="BAABIS010000001">
    <property type="protein sequence ID" value="GAA4846390.1"/>
    <property type="molecule type" value="Genomic_DNA"/>
</dbReference>
<proteinExistence type="predicted"/>
<name>A0ABP9DIT2_9ACTN</name>
<accession>A0ABP9DIT2</accession>
<comment type="caution">
    <text evidence="1">The sequence shown here is derived from an EMBL/GenBank/DDBJ whole genome shotgun (WGS) entry which is preliminary data.</text>
</comment>
<evidence type="ECO:0008006" key="3">
    <source>
        <dbReference type="Google" id="ProtNLM"/>
    </source>
</evidence>
<protein>
    <recommendedName>
        <fullName evidence="3">HNH endonuclease</fullName>
    </recommendedName>
</protein>